<feature type="domain" description="Peptidase M16 C-terminal" evidence="11">
    <location>
        <begin position="704"/>
        <end position="851"/>
    </location>
</feature>
<protein>
    <recommendedName>
        <fullName evidence="14">Peptidase M16</fullName>
    </recommendedName>
</protein>
<evidence type="ECO:0000313" key="13">
    <source>
        <dbReference type="Proteomes" id="UP000019140"/>
    </source>
</evidence>
<evidence type="ECO:0000256" key="4">
    <source>
        <dbReference type="ARBA" id="ARBA00022723"/>
    </source>
</evidence>
<proteinExistence type="inferred from homology"/>
<dbReference type="Pfam" id="PF05193">
    <property type="entry name" value="Peptidase_M16_C"/>
    <property type="match status" value="2"/>
</dbReference>
<dbReference type="GO" id="GO:0006508">
    <property type="term" value="P:proteolysis"/>
    <property type="evidence" value="ECO:0007669"/>
    <property type="project" value="UniProtKB-KW"/>
</dbReference>
<gene>
    <name evidence="12" type="ORF">ETSY2_02545</name>
</gene>
<evidence type="ECO:0000259" key="11">
    <source>
        <dbReference type="Pfam" id="PF05193"/>
    </source>
</evidence>
<feature type="non-terminal residue" evidence="12">
    <location>
        <position position="851"/>
    </location>
</feature>
<dbReference type="PANTHER" id="PTHR43690">
    <property type="entry name" value="NARDILYSIN"/>
    <property type="match status" value="1"/>
</dbReference>
<evidence type="ECO:0000256" key="3">
    <source>
        <dbReference type="ARBA" id="ARBA00022670"/>
    </source>
</evidence>
<dbReference type="SUPFAM" id="SSF63411">
    <property type="entry name" value="LuxS/MPP-like metallohydrolase"/>
    <property type="match status" value="4"/>
</dbReference>
<evidence type="ECO:0000256" key="6">
    <source>
        <dbReference type="ARBA" id="ARBA00022833"/>
    </source>
</evidence>
<evidence type="ECO:0000256" key="2">
    <source>
        <dbReference type="ARBA" id="ARBA00007261"/>
    </source>
</evidence>
<dbReference type="InterPro" id="IPR001431">
    <property type="entry name" value="Pept_M16_Zn_BS"/>
</dbReference>
<keyword evidence="7" id="KW-0482">Metalloprotease</keyword>
<comment type="similarity">
    <text evidence="2 8">Belongs to the peptidase M16 family.</text>
</comment>
<accession>W4MGU4</accession>
<dbReference type="PROSITE" id="PS00143">
    <property type="entry name" value="INSULINASE"/>
    <property type="match status" value="1"/>
</dbReference>
<dbReference type="Proteomes" id="UP000019140">
    <property type="component" value="Unassembled WGS sequence"/>
</dbReference>
<keyword evidence="6" id="KW-0862">Zinc</keyword>
<keyword evidence="13" id="KW-1185">Reference proteome</keyword>
<evidence type="ECO:0000313" key="12">
    <source>
        <dbReference type="EMBL" id="ETX08917.1"/>
    </source>
</evidence>
<keyword evidence="3" id="KW-0645">Protease</keyword>
<comment type="cofactor">
    <cofactor evidence="1">
        <name>Zn(2+)</name>
        <dbReference type="ChEBI" id="CHEBI:29105"/>
    </cofactor>
</comment>
<feature type="signal peptide" evidence="9">
    <location>
        <begin position="1"/>
        <end position="31"/>
    </location>
</feature>
<dbReference type="InterPro" id="IPR050626">
    <property type="entry name" value="Peptidase_M16"/>
</dbReference>
<sequence>MPLASFQVRFRAFMVLLAFSLFALFTARSQAAVDPKMPLPVDPAIHIGTLDNGVTYWIREHATPPGKISFWLHVASGSVNEADGQEGIAHFLEHLAFNGTQHFPPGELVKFFESIGLRFGQHQNAFTGFNQTTYTLTLPNTEADTIDKGLLYLSDVAFGMLLAPEEIDQERNVILEERRARKGVRQRLVEQILPELLPGSRAARRLPIGLESTIAKVQRDDFKAYYDKWYHPGKVTVLAVGDAPVETIRTAIAKHFGDWQRSEPVPDDLPYGVKPYEASRAIVITDPELTTASVETLAIGPRRMLKTVGDYREYVVQRLGTWIVNRRLQQLVQEGKAPFQSAHVAVSSLFGVATQRGAEADAEPAAWSEALSSLLTEVERARRHGFTPQELANAKTAFLANIEHAAQTESTRDARFFLRMMNRALTKEERPRSAAQSLDLQKQLLPGITLQEVAAAFATAFAPGAKTATVTLPERDDVSVPSQDQVLALVDAAMAKEIEPWQGAEGITALLEEIPEPGAIAERSHDDVLNITSITFENNVRLHYRFMDFKKDNVTVTMTLAGGKIRETEANRGITSLATQPLVKPATSRFSSTALRDYMTGKKVSVSVQQTPDAVRFTVSGTPEALEDGLQLAYLLLHEATIEPASVDLWEQQLLQSIEARRTRVNALTREASLLLLSGNDPRMRAVTPEQVKARVKDIPQAQAWLDRLLQTAPIEVAIVGDMPEDRALALAATYLGSLPQRQRTDPSLTALRQVAGFTGPVERTVEVETITPRARPILMWRSAPWSDVRGRRISYLMARILESRMREEIREKRGLTYSTSTYVRPARVYPAMSALHVQFTADPDKVEEAV</sequence>
<dbReference type="InterPro" id="IPR011765">
    <property type="entry name" value="Pept_M16_N"/>
</dbReference>
<feature type="domain" description="Peptidase M16 C-terminal" evidence="11">
    <location>
        <begin position="216"/>
        <end position="397"/>
    </location>
</feature>
<dbReference type="InterPro" id="IPR011249">
    <property type="entry name" value="Metalloenz_LuxS/M16"/>
</dbReference>
<dbReference type="GO" id="GO:0004222">
    <property type="term" value="F:metalloendopeptidase activity"/>
    <property type="evidence" value="ECO:0007669"/>
    <property type="project" value="InterPro"/>
</dbReference>
<evidence type="ECO:0000256" key="7">
    <source>
        <dbReference type="ARBA" id="ARBA00023049"/>
    </source>
</evidence>
<reference evidence="12 13" key="1">
    <citation type="journal article" date="2014" name="Nature">
        <title>An environmental bacterial taxon with a large and distinct metabolic repertoire.</title>
        <authorList>
            <person name="Wilson M.C."/>
            <person name="Mori T."/>
            <person name="Ruckert C."/>
            <person name="Uria A.R."/>
            <person name="Helf M.J."/>
            <person name="Takada K."/>
            <person name="Gernert C."/>
            <person name="Steffens U.A."/>
            <person name="Heycke N."/>
            <person name="Schmitt S."/>
            <person name="Rinke C."/>
            <person name="Helfrich E.J."/>
            <person name="Brachmann A.O."/>
            <person name="Gurgui C."/>
            <person name="Wakimoto T."/>
            <person name="Kracht M."/>
            <person name="Crusemann M."/>
            <person name="Hentschel U."/>
            <person name="Abe I."/>
            <person name="Matsunaga S."/>
            <person name="Kalinowski J."/>
            <person name="Takeyama H."/>
            <person name="Piel J."/>
        </authorList>
    </citation>
    <scope>NUCLEOTIDE SEQUENCE [LARGE SCALE GENOMIC DNA]</scope>
    <source>
        <strain evidence="13">TSY2</strain>
    </source>
</reference>
<dbReference type="HOGENOM" id="CLU_008156_0_0_7"/>
<name>W4MGU4_9BACT</name>
<dbReference type="AlphaFoldDB" id="W4MGU4"/>
<dbReference type="GO" id="GO:0046872">
    <property type="term" value="F:metal ion binding"/>
    <property type="evidence" value="ECO:0007669"/>
    <property type="project" value="UniProtKB-KW"/>
</dbReference>
<evidence type="ECO:0000256" key="1">
    <source>
        <dbReference type="ARBA" id="ARBA00001947"/>
    </source>
</evidence>
<comment type="caution">
    <text evidence="12">The sequence shown here is derived from an EMBL/GenBank/DDBJ whole genome shotgun (WGS) entry which is preliminary data.</text>
</comment>
<dbReference type="PANTHER" id="PTHR43690:SF34">
    <property type="entry name" value="ZINC PROTEASE PQQL-LIKE"/>
    <property type="match status" value="1"/>
</dbReference>
<feature type="domain" description="Peptidase M16 N-terminal" evidence="10">
    <location>
        <begin position="64"/>
        <end position="193"/>
    </location>
</feature>
<feature type="chain" id="PRO_5004844886" description="Peptidase M16" evidence="9">
    <location>
        <begin position="32"/>
        <end position="851"/>
    </location>
</feature>
<dbReference type="InterPro" id="IPR007863">
    <property type="entry name" value="Peptidase_M16_C"/>
</dbReference>
<organism evidence="12 13">
    <name type="scientific">Candidatus Entotheonella gemina</name>
    <dbReference type="NCBI Taxonomy" id="1429439"/>
    <lineage>
        <taxon>Bacteria</taxon>
        <taxon>Pseudomonadati</taxon>
        <taxon>Nitrospinota/Tectimicrobiota group</taxon>
        <taxon>Candidatus Tectimicrobiota</taxon>
        <taxon>Candidatus Entotheonellia</taxon>
        <taxon>Candidatus Entotheonellales</taxon>
        <taxon>Candidatus Entotheonellaceae</taxon>
        <taxon>Candidatus Entotheonella</taxon>
    </lineage>
</organism>
<evidence type="ECO:0000256" key="8">
    <source>
        <dbReference type="RuleBase" id="RU004447"/>
    </source>
</evidence>
<evidence type="ECO:0008006" key="14">
    <source>
        <dbReference type="Google" id="ProtNLM"/>
    </source>
</evidence>
<evidence type="ECO:0000256" key="5">
    <source>
        <dbReference type="ARBA" id="ARBA00022801"/>
    </source>
</evidence>
<keyword evidence="5" id="KW-0378">Hydrolase</keyword>
<keyword evidence="4" id="KW-0479">Metal-binding</keyword>
<dbReference type="Pfam" id="PF00675">
    <property type="entry name" value="Peptidase_M16"/>
    <property type="match status" value="1"/>
</dbReference>
<keyword evidence="9" id="KW-0732">Signal</keyword>
<evidence type="ECO:0000256" key="9">
    <source>
        <dbReference type="SAM" id="SignalP"/>
    </source>
</evidence>
<dbReference type="EMBL" id="AZHX01000105">
    <property type="protein sequence ID" value="ETX08917.1"/>
    <property type="molecule type" value="Genomic_DNA"/>
</dbReference>
<evidence type="ECO:0000259" key="10">
    <source>
        <dbReference type="Pfam" id="PF00675"/>
    </source>
</evidence>
<dbReference type="Gene3D" id="3.30.830.10">
    <property type="entry name" value="Metalloenzyme, LuxS/M16 peptidase-like"/>
    <property type="match status" value="4"/>
</dbReference>